<evidence type="ECO:0000313" key="2">
    <source>
        <dbReference type="EMBL" id="TDT77418.1"/>
    </source>
</evidence>
<reference evidence="2 3" key="1">
    <citation type="submission" date="2019-03" db="EMBL/GenBank/DDBJ databases">
        <title>Genomic Encyclopedia of Archaeal and Bacterial Type Strains, Phase II (KMG-II): from individual species to whole genera.</title>
        <authorList>
            <person name="Goeker M."/>
        </authorList>
    </citation>
    <scope>NUCLEOTIDE SEQUENCE [LARGE SCALE GENOMIC DNA]</scope>
    <source>
        <strain evidence="2 3">DSM 29467</strain>
    </source>
</reference>
<accession>A0A4R7LN17</accession>
<gene>
    <name evidence="2" type="ORF">BDE40_0705</name>
</gene>
<feature type="signal peptide" evidence="1">
    <location>
        <begin position="1"/>
        <end position="20"/>
    </location>
</feature>
<dbReference type="RefSeq" id="WP_134012848.1">
    <property type="nucleotide sequence ID" value="NZ_SOBH01000001.1"/>
</dbReference>
<name>A0A4R7LN17_9RHOB</name>
<keyword evidence="1" id="KW-0732">Signal</keyword>
<proteinExistence type="predicted"/>
<sequence length="125" mass="13360">MTKLPIALALLVSSAGSVCAAPLGGDWCMNGETMHLDSENLYFNEHTICEAQATPIMLDAQDRWQSDVACRNVYAVDTAEGGMVGVHEIIVEGLTHMTLHGAADGTLILGTNLDNEETHYLPCDG</sequence>
<comment type="caution">
    <text evidence="2">The sequence shown here is derived from an EMBL/GenBank/DDBJ whole genome shotgun (WGS) entry which is preliminary data.</text>
</comment>
<evidence type="ECO:0000256" key="1">
    <source>
        <dbReference type="SAM" id="SignalP"/>
    </source>
</evidence>
<dbReference type="AlphaFoldDB" id="A0A4R7LN17"/>
<dbReference type="Proteomes" id="UP000294563">
    <property type="component" value="Unassembled WGS sequence"/>
</dbReference>
<keyword evidence="3" id="KW-1185">Reference proteome</keyword>
<organism evidence="2 3">
    <name type="scientific">Litoreibacter halocynthiae</name>
    <dbReference type="NCBI Taxonomy" id="1242689"/>
    <lineage>
        <taxon>Bacteria</taxon>
        <taxon>Pseudomonadati</taxon>
        <taxon>Pseudomonadota</taxon>
        <taxon>Alphaproteobacteria</taxon>
        <taxon>Rhodobacterales</taxon>
        <taxon>Roseobacteraceae</taxon>
        <taxon>Litoreibacter</taxon>
    </lineage>
</organism>
<dbReference type="OrthoDB" id="8454355at2"/>
<evidence type="ECO:0000313" key="3">
    <source>
        <dbReference type="Proteomes" id="UP000294563"/>
    </source>
</evidence>
<dbReference type="EMBL" id="SOBH01000001">
    <property type="protein sequence ID" value="TDT77418.1"/>
    <property type="molecule type" value="Genomic_DNA"/>
</dbReference>
<feature type="chain" id="PRO_5020828085" evidence="1">
    <location>
        <begin position="21"/>
        <end position="125"/>
    </location>
</feature>
<protein>
    <submittedName>
        <fullName evidence="2">Uncharacterized protein</fullName>
    </submittedName>
</protein>